<evidence type="ECO:0000313" key="6">
    <source>
        <dbReference type="EMBL" id="AXA35218.1"/>
    </source>
</evidence>
<keyword evidence="6" id="KW-0347">Helicase</keyword>
<dbReference type="GO" id="GO:0036297">
    <property type="term" value="P:interstrand cross-link repair"/>
    <property type="evidence" value="ECO:0007669"/>
    <property type="project" value="TreeGrafter"/>
</dbReference>
<dbReference type="Pfam" id="PF22982">
    <property type="entry name" value="WHD_HRQ1"/>
    <property type="match status" value="1"/>
</dbReference>
<evidence type="ECO:0000256" key="3">
    <source>
        <dbReference type="SAM" id="MobiDB-lite"/>
    </source>
</evidence>
<dbReference type="PANTHER" id="PTHR47957:SF3">
    <property type="entry name" value="ATP-DEPENDENT HELICASE HRQ1"/>
    <property type="match status" value="1"/>
</dbReference>
<feature type="domain" description="Helicase C-terminal" evidence="5">
    <location>
        <begin position="300"/>
        <end position="452"/>
    </location>
</feature>
<organism evidence="6 7">
    <name type="scientific">Sumerlaea chitinivorans</name>
    <dbReference type="NCBI Taxonomy" id="2250252"/>
    <lineage>
        <taxon>Bacteria</taxon>
        <taxon>Candidatus Sumerlaeota</taxon>
        <taxon>Candidatus Sumerlaeia</taxon>
        <taxon>Candidatus Sumerlaeales</taxon>
        <taxon>Candidatus Sumerlaeaceae</taxon>
        <taxon>Candidatus Sumerlaea</taxon>
    </lineage>
</organism>
<sequence>MSKEFMAKQPKRMERTNRAQPSVREVLEELLSIHHIARNITHLERIPPRAACYAPFPSGLHPDVLVALREYGIQQLYSHQAQAIEAVLRGEHVVVVTPTASGKTLCYNVPVLSAVLENPKACALYLFPTKALAQDQYQELYSLAGATGKGIKLYTFDGDTPASARRAIREAGNIVLTNPDMLHTGILPHHTAWCRIFENLRYIVVDEVHQYRGVFGSHVANVFRRLRRICDFYGVQPQFICCSATIANPKEVTERLIDHPVTLISENGAPAGEKFFVFYNPPIVNEELGIRRGVVNEARRLASRFLAEDIQTIVFARSRMQVELLVNYLRKTMRRLGKSIGRIAGYRGGYLPNERRSIERGIKEGAILGVVSTNALELGIDIGQLNAAILAGYPGSVASTWQQAGRAGRSTETSVAVLIANSSALDQYIISHPGYFFGRAPEQAIVNPENPAIAASHIKCAAFELPFLDGEPFGSLDPTPLLEHLEAERIVRHSGNKWFWSADTYPSENISLRSASSENFVVVNLADQNRVFAEVDFDSAPFLIHTEAIYMHLGETYYVEHLDWDRRTAFARPQRSDYYTEAISKTEIRVLQIDEKHDYAEIEIAAETGSQERGGLLSEYEKLPTDTEYPLTQSPTDGPPAASDLPEHGSEKASRLLGEQVASSPPLEETASTSASLSPTVIRKGRGDVAVITIVSAYKKLRFESHENIGYGTISLPPLEMQTEACWLTFDPRLKEELEQRQLDLSHGLQGIAHLLGQVVPLYVLCDARDIGAVAMVQSPHDGLPTIYLYDRYPGGIGLSQKVFEMDRTILRAAWEIVEKCPCAAGCPSCVGPEVAPLGKASALHLLRSMFCPPPDQTHSHCEHEHRT</sequence>
<dbReference type="GO" id="GO:0005524">
    <property type="term" value="F:ATP binding"/>
    <property type="evidence" value="ECO:0007669"/>
    <property type="project" value="UniProtKB-KW"/>
</dbReference>
<dbReference type="GO" id="GO:0043138">
    <property type="term" value="F:3'-5' DNA helicase activity"/>
    <property type="evidence" value="ECO:0007669"/>
    <property type="project" value="TreeGrafter"/>
</dbReference>
<feature type="region of interest" description="Disordered" evidence="3">
    <location>
        <begin position="627"/>
        <end position="654"/>
    </location>
</feature>
<dbReference type="PANTHER" id="PTHR47957">
    <property type="entry name" value="ATP-DEPENDENT HELICASE HRQ1"/>
    <property type="match status" value="1"/>
</dbReference>
<dbReference type="AlphaFoldDB" id="A0A2Z4Y2Z2"/>
<gene>
    <name evidence="6" type="ORF">BRCON_0441</name>
</gene>
<dbReference type="SMART" id="SM00487">
    <property type="entry name" value="DEXDc"/>
    <property type="match status" value="1"/>
</dbReference>
<dbReference type="Pfam" id="PF00270">
    <property type="entry name" value="DEAD"/>
    <property type="match status" value="1"/>
</dbReference>
<dbReference type="KEGG" id="schv:BRCON_0441"/>
<keyword evidence="6" id="KW-0378">Hydrolase</keyword>
<evidence type="ECO:0000256" key="1">
    <source>
        <dbReference type="ARBA" id="ARBA00022741"/>
    </source>
</evidence>
<evidence type="ECO:0000313" key="7">
    <source>
        <dbReference type="Proteomes" id="UP000262583"/>
    </source>
</evidence>
<name>A0A2Z4Y2Z2_SUMC1</name>
<dbReference type="CDD" id="cd18797">
    <property type="entry name" value="SF2_C_Hrq"/>
    <property type="match status" value="1"/>
</dbReference>
<feature type="compositionally biased region" description="Basic and acidic residues" evidence="3">
    <location>
        <begin position="1"/>
        <end position="17"/>
    </location>
</feature>
<dbReference type="InterPro" id="IPR027417">
    <property type="entry name" value="P-loop_NTPase"/>
</dbReference>
<dbReference type="Pfam" id="PF00271">
    <property type="entry name" value="Helicase_C"/>
    <property type="match status" value="1"/>
</dbReference>
<protein>
    <submittedName>
        <fullName evidence="6">ATP-dependent RNA helicase</fullName>
    </submittedName>
</protein>
<dbReference type="InterPro" id="IPR018973">
    <property type="entry name" value="MZB"/>
</dbReference>
<feature type="region of interest" description="Disordered" evidence="3">
    <location>
        <begin position="1"/>
        <end position="20"/>
    </location>
</feature>
<dbReference type="PROSITE" id="PS51194">
    <property type="entry name" value="HELICASE_CTER"/>
    <property type="match status" value="1"/>
</dbReference>
<evidence type="ECO:0000259" key="4">
    <source>
        <dbReference type="PROSITE" id="PS51192"/>
    </source>
</evidence>
<dbReference type="InterPro" id="IPR001650">
    <property type="entry name" value="Helicase_C-like"/>
</dbReference>
<proteinExistence type="predicted"/>
<evidence type="ECO:0000256" key="2">
    <source>
        <dbReference type="ARBA" id="ARBA00022840"/>
    </source>
</evidence>
<keyword evidence="1" id="KW-0547">Nucleotide-binding</keyword>
<feature type="compositionally biased region" description="Basic and acidic residues" evidence="3">
    <location>
        <begin position="645"/>
        <end position="654"/>
    </location>
</feature>
<dbReference type="PROSITE" id="PS51192">
    <property type="entry name" value="HELICASE_ATP_BIND_1"/>
    <property type="match status" value="1"/>
</dbReference>
<dbReference type="InterPro" id="IPR011545">
    <property type="entry name" value="DEAD/DEAH_box_helicase_dom"/>
</dbReference>
<dbReference type="EMBL" id="CP030759">
    <property type="protein sequence ID" value="AXA35218.1"/>
    <property type="molecule type" value="Genomic_DNA"/>
</dbReference>
<keyword evidence="2" id="KW-0067">ATP-binding</keyword>
<dbReference type="SUPFAM" id="SSF52540">
    <property type="entry name" value="P-loop containing nucleoside triphosphate hydrolases"/>
    <property type="match status" value="2"/>
</dbReference>
<dbReference type="GO" id="GO:0003676">
    <property type="term" value="F:nucleic acid binding"/>
    <property type="evidence" value="ECO:0007669"/>
    <property type="project" value="InterPro"/>
</dbReference>
<dbReference type="SMART" id="SM00490">
    <property type="entry name" value="HELICc"/>
    <property type="match status" value="1"/>
</dbReference>
<dbReference type="GO" id="GO:0006289">
    <property type="term" value="P:nucleotide-excision repair"/>
    <property type="evidence" value="ECO:0007669"/>
    <property type="project" value="TreeGrafter"/>
</dbReference>
<dbReference type="InterPro" id="IPR055227">
    <property type="entry name" value="HRQ1_WHD"/>
</dbReference>
<dbReference type="InterPro" id="IPR014001">
    <property type="entry name" value="Helicase_ATP-bd"/>
</dbReference>
<dbReference type="Pfam" id="PF09369">
    <property type="entry name" value="MZB"/>
    <property type="match status" value="1"/>
</dbReference>
<feature type="domain" description="Helicase ATP-binding" evidence="4">
    <location>
        <begin position="84"/>
        <end position="264"/>
    </location>
</feature>
<accession>A0A2Z4Y2Z2</accession>
<reference evidence="6 7" key="1">
    <citation type="submission" date="2018-05" db="EMBL/GenBank/DDBJ databases">
        <title>A metagenomic window into the 2 km-deep terrestrial subsurface aquifer revealed taxonomically and functionally diverse microbial community comprising novel uncultured bacterial lineages.</title>
        <authorList>
            <person name="Kadnikov V.V."/>
            <person name="Mardanov A.V."/>
            <person name="Beletsky A.V."/>
            <person name="Banks D."/>
            <person name="Pimenov N.V."/>
            <person name="Frank Y.A."/>
            <person name="Karnachuk O.V."/>
            <person name="Ravin N.V."/>
        </authorList>
    </citation>
    <scope>NUCLEOTIDE SEQUENCE [LARGE SCALE GENOMIC DNA]</scope>
    <source>
        <strain evidence="6">BY</strain>
    </source>
</reference>
<dbReference type="Proteomes" id="UP000262583">
    <property type="component" value="Chromosome"/>
</dbReference>
<evidence type="ECO:0000259" key="5">
    <source>
        <dbReference type="PROSITE" id="PS51194"/>
    </source>
</evidence>
<dbReference type="CDD" id="cd17923">
    <property type="entry name" value="DEXHc_Hrq1-like"/>
    <property type="match status" value="1"/>
</dbReference>
<dbReference type="Gene3D" id="3.40.50.300">
    <property type="entry name" value="P-loop containing nucleotide triphosphate hydrolases"/>
    <property type="match status" value="2"/>
</dbReference>